<evidence type="ECO:0000256" key="4">
    <source>
        <dbReference type="ARBA" id="ARBA00023002"/>
    </source>
</evidence>
<evidence type="ECO:0000256" key="3">
    <source>
        <dbReference type="ARBA" id="ARBA00022827"/>
    </source>
</evidence>
<protein>
    <recommendedName>
        <fullName evidence="6">FAD-binding domain-containing protein</fullName>
    </recommendedName>
</protein>
<reference evidence="8" key="1">
    <citation type="journal article" date="2015" name="Genome Announc.">
        <title>Draft genome sequence of the fungus Penicillium brasilianum MG11.</title>
        <authorList>
            <person name="Horn F."/>
            <person name="Linde J."/>
            <person name="Mattern D.J."/>
            <person name="Walther G."/>
            <person name="Guthke R."/>
            <person name="Brakhage A.A."/>
            <person name="Valiante V."/>
        </authorList>
    </citation>
    <scope>NUCLEOTIDE SEQUENCE [LARGE SCALE GENOMIC DNA]</scope>
    <source>
        <strain evidence="8">MG11</strain>
    </source>
</reference>
<dbReference type="InterPro" id="IPR050493">
    <property type="entry name" value="FAD-dep_Monooxygenase_BioMet"/>
</dbReference>
<dbReference type="AlphaFoldDB" id="A0A0F7TM46"/>
<keyword evidence="3" id="KW-0274">FAD</keyword>
<evidence type="ECO:0000256" key="5">
    <source>
        <dbReference type="ARBA" id="ARBA00023033"/>
    </source>
</evidence>
<dbReference type="STRING" id="104259.A0A0F7TM46"/>
<dbReference type="Pfam" id="PF01494">
    <property type="entry name" value="FAD_binding_3"/>
    <property type="match status" value="1"/>
</dbReference>
<dbReference type="PANTHER" id="PTHR13789">
    <property type="entry name" value="MONOOXYGENASE"/>
    <property type="match status" value="1"/>
</dbReference>
<dbReference type="PRINTS" id="PR00420">
    <property type="entry name" value="RNGMNOXGNASE"/>
</dbReference>
<dbReference type="GO" id="GO:0071949">
    <property type="term" value="F:FAD binding"/>
    <property type="evidence" value="ECO:0007669"/>
    <property type="project" value="InterPro"/>
</dbReference>
<organism evidence="7 8">
    <name type="scientific">Penicillium brasilianum</name>
    <dbReference type="NCBI Taxonomy" id="104259"/>
    <lineage>
        <taxon>Eukaryota</taxon>
        <taxon>Fungi</taxon>
        <taxon>Dikarya</taxon>
        <taxon>Ascomycota</taxon>
        <taxon>Pezizomycotina</taxon>
        <taxon>Eurotiomycetes</taxon>
        <taxon>Eurotiomycetidae</taxon>
        <taxon>Eurotiales</taxon>
        <taxon>Aspergillaceae</taxon>
        <taxon>Penicillium</taxon>
    </lineage>
</organism>
<accession>A0A0F7TM46</accession>
<dbReference type="Proteomes" id="UP000042958">
    <property type="component" value="Unassembled WGS sequence"/>
</dbReference>
<feature type="domain" description="FAD-binding" evidence="6">
    <location>
        <begin position="177"/>
        <end position="379"/>
    </location>
</feature>
<dbReference type="PANTHER" id="PTHR13789:SF309">
    <property type="entry name" value="PUTATIVE (AFU_ORTHOLOGUE AFUA_6G14510)-RELATED"/>
    <property type="match status" value="1"/>
</dbReference>
<keyword evidence="5" id="KW-0503">Monooxygenase</keyword>
<dbReference type="InterPro" id="IPR002938">
    <property type="entry name" value="FAD-bd"/>
</dbReference>
<dbReference type="InterPro" id="IPR036188">
    <property type="entry name" value="FAD/NAD-bd_sf"/>
</dbReference>
<name>A0A0F7TM46_PENBI</name>
<dbReference type="GO" id="GO:0004497">
    <property type="term" value="F:monooxygenase activity"/>
    <property type="evidence" value="ECO:0007669"/>
    <property type="project" value="UniProtKB-KW"/>
</dbReference>
<proteinExistence type="inferred from homology"/>
<keyword evidence="8" id="KW-1185">Reference proteome</keyword>
<dbReference type="SUPFAM" id="SSF51905">
    <property type="entry name" value="FAD/NAD(P)-binding domain"/>
    <property type="match status" value="1"/>
</dbReference>
<evidence type="ECO:0000256" key="1">
    <source>
        <dbReference type="ARBA" id="ARBA00007992"/>
    </source>
</evidence>
<evidence type="ECO:0000313" key="8">
    <source>
        <dbReference type="Proteomes" id="UP000042958"/>
    </source>
</evidence>
<gene>
    <name evidence="7" type="ORF">PMG11_02690</name>
</gene>
<evidence type="ECO:0000256" key="2">
    <source>
        <dbReference type="ARBA" id="ARBA00022630"/>
    </source>
</evidence>
<sequence>MKIVIIGAGIAGCAAYLELRKHLPPPSDSEVNHEIIIYEAYSTDVHVTPKEREQKQEDNTHSSTLLVGGGLGIAANGLNVLRRLDEDLVKDVVRSGYAASTFNMKSKNGWSLVSMDATGHTSSEKQRMHMIAASRHSFWQALRSRIPGEHTINKRVLEVIAKPYGKNVIHFVDGSPSVEADLIIGADGVRSTVKRAIFPDAKEDPYPPNYEGLVGVGGFIPAADVKGLVEKGSMNFIFGGNGFFGYFYSESDPSDPNRDSPYHISEPGNSLAWWSTYEIENCPDRKTLDMDDVTRQLRERHSQWKDPVVQKVIQSLKVESMYPTWTIPPLPTWERDGIVLVGDAAHALPPSSGQGSSQALEDVEAFVLLLSHHLRQHDQLEDLAANNTQKKIIKRAASQYMALRKPHVTKILKHAQQTQSKKREMGVIQEYSMYTFLKIMGLFPSLMGSQLQKVINYNIAEEVAKITGSSL</sequence>
<evidence type="ECO:0000313" key="7">
    <source>
        <dbReference type="EMBL" id="CEJ56485.1"/>
    </source>
</evidence>
<dbReference type="Gene3D" id="3.50.50.60">
    <property type="entry name" value="FAD/NAD(P)-binding domain"/>
    <property type="match status" value="1"/>
</dbReference>
<evidence type="ECO:0000259" key="6">
    <source>
        <dbReference type="Pfam" id="PF01494"/>
    </source>
</evidence>
<keyword evidence="4" id="KW-0560">Oxidoreductase</keyword>
<keyword evidence="2" id="KW-0285">Flavoprotein</keyword>
<dbReference type="EMBL" id="CDHK01000002">
    <property type="protein sequence ID" value="CEJ56485.1"/>
    <property type="molecule type" value="Genomic_DNA"/>
</dbReference>
<dbReference type="OrthoDB" id="16820at2759"/>
<comment type="similarity">
    <text evidence="1">Belongs to the paxM FAD-dependent monooxygenase family.</text>
</comment>